<feature type="transmembrane region" description="Helical" evidence="1">
    <location>
        <begin position="107"/>
        <end position="128"/>
    </location>
</feature>
<accession>A0A370IAW2</accession>
<dbReference type="RefSeq" id="WP_068009427.1">
    <property type="nucleotide sequence ID" value="NZ_QQBC01000002.1"/>
</dbReference>
<sequence length="143" mass="15106">MIAIRIILLGLGIAAGAYGVALLLEQNPADLRSVVIWFAGGILVHDFVFAPVCAALGAGARRLVPRGWWAGTVYGSVCSVALIAVALPVVGREHAVTTNETVLDRPYALGLIAALAVVWGAVAFITGLDHRRVRVARRNRIDS</sequence>
<dbReference type="AlphaFoldDB" id="A0A370IAW2"/>
<evidence type="ECO:0000256" key="1">
    <source>
        <dbReference type="SAM" id="Phobius"/>
    </source>
</evidence>
<keyword evidence="1" id="KW-0812">Transmembrane</keyword>
<dbReference type="EMBL" id="QQBC01000002">
    <property type="protein sequence ID" value="RDI67869.1"/>
    <property type="molecule type" value="Genomic_DNA"/>
</dbReference>
<keyword evidence="1" id="KW-0472">Membrane</keyword>
<proteinExistence type="predicted"/>
<keyword evidence="1" id="KW-1133">Transmembrane helix</keyword>
<dbReference type="Proteomes" id="UP000254869">
    <property type="component" value="Unassembled WGS sequence"/>
</dbReference>
<evidence type="ECO:0000313" key="3">
    <source>
        <dbReference type="Proteomes" id="UP000254869"/>
    </source>
</evidence>
<evidence type="ECO:0000313" key="2">
    <source>
        <dbReference type="EMBL" id="RDI67869.1"/>
    </source>
</evidence>
<comment type="caution">
    <text evidence="2">The sequence shown here is derived from an EMBL/GenBank/DDBJ whole genome shotgun (WGS) entry which is preliminary data.</text>
</comment>
<gene>
    <name evidence="2" type="ORF">DFR76_102269</name>
</gene>
<name>A0A370IAW2_9NOCA</name>
<feature type="transmembrane region" description="Helical" evidence="1">
    <location>
        <begin position="35"/>
        <end position="56"/>
    </location>
</feature>
<feature type="transmembrane region" description="Helical" evidence="1">
    <location>
        <begin position="68"/>
        <end position="87"/>
    </location>
</feature>
<protein>
    <submittedName>
        <fullName evidence="2">Uncharacterized protein</fullName>
    </submittedName>
</protein>
<keyword evidence="3" id="KW-1185">Reference proteome</keyword>
<dbReference type="STRING" id="1210086.GCA_001613105_07884"/>
<organism evidence="2 3">
    <name type="scientific">Nocardia pseudobrasiliensis</name>
    <dbReference type="NCBI Taxonomy" id="45979"/>
    <lineage>
        <taxon>Bacteria</taxon>
        <taxon>Bacillati</taxon>
        <taxon>Actinomycetota</taxon>
        <taxon>Actinomycetes</taxon>
        <taxon>Mycobacteriales</taxon>
        <taxon>Nocardiaceae</taxon>
        <taxon>Nocardia</taxon>
    </lineage>
</organism>
<reference evidence="2 3" key="1">
    <citation type="submission" date="2018-07" db="EMBL/GenBank/DDBJ databases">
        <title>Genomic Encyclopedia of Type Strains, Phase IV (KMG-IV): sequencing the most valuable type-strain genomes for metagenomic binning, comparative biology and taxonomic classification.</title>
        <authorList>
            <person name="Goeker M."/>
        </authorList>
    </citation>
    <scope>NUCLEOTIDE SEQUENCE [LARGE SCALE GENOMIC DNA]</scope>
    <source>
        <strain evidence="2 3">DSM 44290</strain>
    </source>
</reference>